<feature type="non-terminal residue" evidence="3">
    <location>
        <position position="1"/>
    </location>
</feature>
<organism evidence="3 4">
    <name type="scientific">Scytalidium lignicola</name>
    <name type="common">Hyphomycete</name>
    <dbReference type="NCBI Taxonomy" id="5539"/>
    <lineage>
        <taxon>Eukaryota</taxon>
        <taxon>Fungi</taxon>
        <taxon>Dikarya</taxon>
        <taxon>Ascomycota</taxon>
        <taxon>Pezizomycotina</taxon>
        <taxon>Leotiomycetes</taxon>
        <taxon>Leotiomycetes incertae sedis</taxon>
        <taxon>Scytalidium</taxon>
    </lineage>
</organism>
<dbReference type="PANTHER" id="PTHR43708">
    <property type="entry name" value="CONSERVED EXPRESSED OXIDOREDUCTASE (EUROFUNG)"/>
    <property type="match status" value="1"/>
</dbReference>
<keyword evidence="4" id="KW-1185">Reference proteome</keyword>
<gene>
    <name evidence="3" type="ORF">B7463_g5527</name>
</gene>
<dbReference type="SUPFAM" id="SSF51735">
    <property type="entry name" value="NAD(P)-binding Rossmann-fold domains"/>
    <property type="match status" value="1"/>
</dbReference>
<dbReference type="SUPFAM" id="SSF55347">
    <property type="entry name" value="Glyceraldehyde-3-phosphate dehydrogenase-like, C-terminal domain"/>
    <property type="match status" value="1"/>
</dbReference>
<dbReference type="Pfam" id="PF22685">
    <property type="entry name" value="Gal80p_C-like"/>
    <property type="match status" value="1"/>
</dbReference>
<dbReference type="AlphaFoldDB" id="A0A3E2HBM1"/>
<dbReference type="Pfam" id="PF01408">
    <property type="entry name" value="GFO_IDH_MocA"/>
    <property type="match status" value="1"/>
</dbReference>
<evidence type="ECO:0000313" key="4">
    <source>
        <dbReference type="Proteomes" id="UP000258309"/>
    </source>
</evidence>
<protein>
    <submittedName>
        <fullName evidence="3">Uncharacterized protein</fullName>
    </submittedName>
</protein>
<reference evidence="3 4" key="1">
    <citation type="submission" date="2018-05" db="EMBL/GenBank/DDBJ databases">
        <title>Draft genome sequence of Scytalidium lignicola DSM 105466, a ubiquitous saprotrophic fungus.</title>
        <authorList>
            <person name="Buettner E."/>
            <person name="Gebauer A.M."/>
            <person name="Hofrichter M."/>
            <person name="Liers C."/>
            <person name="Kellner H."/>
        </authorList>
    </citation>
    <scope>NUCLEOTIDE SEQUENCE [LARGE SCALE GENOMIC DNA]</scope>
    <source>
        <strain evidence="3 4">DSM 105466</strain>
    </source>
</reference>
<feature type="domain" description="Gfo/Idh/MocA-like oxidoreductase N-terminal" evidence="1">
    <location>
        <begin position="22"/>
        <end position="138"/>
    </location>
</feature>
<dbReference type="OMA" id="HHFENAM"/>
<dbReference type="Gene3D" id="3.40.50.720">
    <property type="entry name" value="NAD(P)-binding Rossmann-like Domain"/>
    <property type="match status" value="1"/>
</dbReference>
<comment type="caution">
    <text evidence="3">The sequence shown here is derived from an EMBL/GenBank/DDBJ whole genome shotgun (WGS) entry which is preliminary data.</text>
</comment>
<proteinExistence type="predicted"/>
<dbReference type="PANTHER" id="PTHR43708:SF1">
    <property type="entry name" value="GALACTOSE_LACTOSE METABOLISM REGULATORY PROTEIN GAL80"/>
    <property type="match status" value="1"/>
</dbReference>
<evidence type="ECO:0000259" key="2">
    <source>
        <dbReference type="Pfam" id="PF22685"/>
    </source>
</evidence>
<evidence type="ECO:0000259" key="1">
    <source>
        <dbReference type="Pfam" id="PF01408"/>
    </source>
</evidence>
<sequence length="380" mass="40412">MSRPIRVGLIGLSQQSGQGEIGPGTWAVRAHLPYLLASPKYEIVALANSSTENAKASIASHKLGPQVKAYGNPDDLANDPDVDLVVISVIVTKHLMLAKPALLAGKDVCVEWPLGANITEAEELAKLAASKGVKTAVGLQARSSPLVVKLRELIKSGKIGKITSTSVVGSFNYPYDTWMAGAEYYLDIESGGNTLTITFGHFFDSFINVLGDFAQLTPILHTENANVKVFGSNGEVTNPNYIRTSPDHIFIQGKLLSGALASLNFRTVAGSPIENISLRWIISGTLGEIEVCTTNAGWQMGPPGATLRMRSGKDGEVETIDLTPVDEPSAVTEEGVLPATNTARLYEAFASGESANFASFSDALATHRALDKIQSLSKNM</sequence>
<dbReference type="GO" id="GO:0000166">
    <property type="term" value="F:nucleotide binding"/>
    <property type="evidence" value="ECO:0007669"/>
    <property type="project" value="InterPro"/>
</dbReference>
<dbReference type="InterPro" id="IPR036291">
    <property type="entry name" value="NAD(P)-bd_dom_sf"/>
</dbReference>
<dbReference type="OrthoDB" id="64915at2759"/>
<dbReference type="InterPro" id="IPR051317">
    <property type="entry name" value="Gfo/Idh/MocA_oxidoreduct"/>
</dbReference>
<dbReference type="Gene3D" id="3.30.360.10">
    <property type="entry name" value="Dihydrodipicolinate Reductase, domain 2"/>
    <property type="match status" value="1"/>
</dbReference>
<feature type="domain" description="Gal80p-like C-terminal" evidence="2">
    <location>
        <begin position="145"/>
        <end position="291"/>
    </location>
</feature>
<dbReference type="STRING" id="5539.A0A3E2HBM1"/>
<dbReference type="InterPro" id="IPR000683">
    <property type="entry name" value="Gfo/Idh/MocA-like_OxRdtase_N"/>
</dbReference>
<evidence type="ECO:0000313" key="3">
    <source>
        <dbReference type="EMBL" id="RFU30816.1"/>
    </source>
</evidence>
<dbReference type="EMBL" id="NCSJ02000091">
    <property type="protein sequence ID" value="RFU30816.1"/>
    <property type="molecule type" value="Genomic_DNA"/>
</dbReference>
<dbReference type="Proteomes" id="UP000258309">
    <property type="component" value="Unassembled WGS sequence"/>
</dbReference>
<dbReference type="InterPro" id="IPR055080">
    <property type="entry name" value="Gal80p-like_C"/>
</dbReference>
<name>A0A3E2HBM1_SCYLI</name>
<accession>A0A3E2HBM1</accession>
<feature type="non-terminal residue" evidence="3">
    <location>
        <position position="380"/>
    </location>
</feature>